<dbReference type="Proteomes" id="UP000185124">
    <property type="component" value="Unassembled WGS sequence"/>
</dbReference>
<organism evidence="3 4">
    <name type="scientific">Micromonospora cremea</name>
    <dbReference type="NCBI Taxonomy" id="709881"/>
    <lineage>
        <taxon>Bacteria</taxon>
        <taxon>Bacillati</taxon>
        <taxon>Actinomycetota</taxon>
        <taxon>Actinomycetes</taxon>
        <taxon>Micromonosporales</taxon>
        <taxon>Micromonosporaceae</taxon>
        <taxon>Micromonospora</taxon>
    </lineage>
</organism>
<dbReference type="AlphaFoldDB" id="A0A1N6BE05"/>
<dbReference type="EMBL" id="FSQT01000002">
    <property type="protein sequence ID" value="SIN44563.1"/>
    <property type="molecule type" value="Genomic_DNA"/>
</dbReference>
<sequence length="82" mass="9291">MMNGYGPGWAWMVLMPLLWIALIAVVIWAVVRLIQRPSSQHGVPAPQGRESPQAILDRRFARGEIDADEYRQARAHLAGRDR</sequence>
<evidence type="ECO:0000259" key="2">
    <source>
        <dbReference type="Pfam" id="PF09851"/>
    </source>
</evidence>
<keyword evidence="1" id="KW-1133">Transmembrane helix</keyword>
<feature type="transmembrane region" description="Helical" evidence="1">
    <location>
        <begin position="12"/>
        <end position="31"/>
    </location>
</feature>
<keyword evidence="1" id="KW-0472">Membrane</keyword>
<proteinExistence type="predicted"/>
<reference evidence="4" key="1">
    <citation type="submission" date="2016-12" db="EMBL/GenBank/DDBJ databases">
        <authorList>
            <person name="Varghese N."/>
            <person name="Submissions S."/>
        </authorList>
    </citation>
    <scope>NUCLEOTIDE SEQUENCE [LARGE SCALE GENOMIC DNA]</scope>
    <source>
        <strain evidence="4">DSM 45599</strain>
    </source>
</reference>
<evidence type="ECO:0000313" key="3">
    <source>
        <dbReference type="EMBL" id="SIN44563.1"/>
    </source>
</evidence>
<gene>
    <name evidence="3" type="ORF">SAMN04489832_7284</name>
</gene>
<evidence type="ECO:0000256" key="1">
    <source>
        <dbReference type="SAM" id="Phobius"/>
    </source>
</evidence>
<dbReference type="Pfam" id="PF09851">
    <property type="entry name" value="SHOCT"/>
    <property type="match status" value="1"/>
</dbReference>
<name>A0A1N6BE05_9ACTN</name>
<dbReference type="RefSeq" id="WP_074318711.1">
    <property type="nucleotide sequence ID" value="NZ_FSQT01000002.1"/>
</dbReference>
<keyword evidence="4" id="KW-1185">Reference proteome</keyword>
<protein>
    <submittedName>
        <fullName evidence="3">Putative membrane protein</fullName>
    </submittedName>
</protein>
<keyword evidence="1" id="KW-0812">Transmembrane</keyword>
<accession>A0A1N6BE05</accession>
<evidence type="ECO:0000313" key="4">
    <source>
        <dbReference type="Proteomes" id="UP000185124"/>
    </source>
</evidence>
<dbReference type="OrthoDB" id="3748887at2"/>
<feature type="domain" description="SHOCT" evidence="2">
    <location>
        <begin position="54"/>
        <end position="77"/>
    </location>
</feature>
<dbReference type="InterPro" id="IPR018649">
    <property type="entry name" value="SHOCT"/>
</dbReference>